<dbReference type="InterPro" id="IPR013780">
    <property type="entry name" value="Glyco_hydro_b"/>
</dbReference>
<sequence>MSRVAVRSAFEWHVPADRQHWSRLKNSLPGLKSIGVDHLWIPPGCKGMDPSGNGYDIYDLYDLGEFDQKGSIATKWGTKTDLEEMANQASALGIGIIWDAVLNHKAGAEYPEQFDAVAVHPQQRDKMVSKPLQVHGWTGFDFPGRGNVYSAMKYHWPHFSGVDWDDESKTQQIFRILGPNKDWAPDVSTENGNYDYLTFADLDHSHPDVHSDLLQWGSWITELLPLSGMRLDAAKHFSVQFQRDFIRHVRKQVNPDLLVMGEYWTGDVSAIQHYLKELDYEAMAYDVPLLEKLSRISHIPHADLRSIFDDTLVKLQPDHAVTFVTNHDTQTGQMMDTPVAPSFKLLAYALILLRKEGLPSLFYGDLYGVQANTKHPMTPECDGKLPILTRARKNFAYGEQDDYFDQPNCIGFVRYGNANHRGLACVLSNAGPNWKQMFVGKQYSGSKWIDLLEGHSAPVTIDKKGCGNFPVKAMGVSVWVDAAGLKPEGLREDFNLNIYSY</sequence>
<keyword evidence="9" id="KW-1185">Reference proteome</keyword>
<comment type="caution">
    <text evidence="8">The sequence shown here is derived from an EMBL/GenBank/DDBJ whole genome shotgun (WGS) entry which is preliminary data.</text>
</comment>
<evidence type="ECO:0000256" key="4">
    <source>
        <dbReference type="ARBA" id="ARBA00022801"/>
    </source>
</evidence>
<dbReference type="NCBIfam" id="NF006968">
    <property type="entry name" value="PRK09441.1-1"/>
    <property type="match status" value="1"/>
</dbReference>
<protein>
    <submittedName>
        <fullName evidence="8">CAZyme family GH13</fullName>
    </submittedName>
</protein>
<dbReference type="EMBL" id="JAPQKO010000002">
    <property type="protein sequence ID" value="KAJ5179974.1"/>
    <property type="molecule type" value="Genomic_DNA"/>
</dbReference>
<dbReference type="SUPFAM" id="SSF51445">
    <property type="entry name" value="(Trans)glycosidases"/>
    <property type="match status" value="1"/>
</dbReference>
<dbReference type="PANTHER" id="PTHR43447">
    <property type="entry name" value="ALPHA-AMYLASE"/>
    <property type="match status" value="1"/>
</dbReference>
<dbReference type="InterPro" id="IPR017853">
    <property type="entry name" value="GH"/>
</dbReference>
<dbReference type="NCBIfam" id="NF006969">
    <property type="entry name" value="PRK09441.1-2"/>
    <property type="match status" value="1"/>
</dbReference>
<gene>
    <name evidence="8" type="ORF">N7492_003184</name>
</gene>
<dbReference type="Gene3D" id="2.60.40.1180">
    <property type="entry name" value="Golgi alpha-mannosidase II"/>
    <property type="match status" value="1"/>
</dbReference>
<evidence type="ECO:0000256" key="2">
    <source>
        <dbReference type="ARBA" id="ARBA00008061"/>
    </source>
</evidence>
<proteinExistence type="inferred from homology"/>
<dbReference type="GO" id="GO:0005975">
    <property type="term" value="P:carbohydrate metabolic process"/>
    <property type="evidence" value="ECO:0007669"/>
    <property type="project" value="InterPro"/>
</dbReference>
<dbReference type="CDD" id="cd11318">
    <property type="entry name" value="AmyAc_bac_fung_AmyA"/>
    <property type="match status" value="1"/>
</dbReference>
<evidence type="ECO:0000256" key="3">
    <source>
        <dbReference type="ARBA" id="ARBA00022723"/>
    </source>
</evidence>
<keyword evidence="5" id="KW-0119">Carbohydrate metabolism</keyword>
<keyword evidence="3" id="KW-0479">Metal-binding</keyword>
<evidence type="ECO:0000256" key="1">
    <source>
        <dbReference type="ARBA" id="ARBA00001913"/>
    </source>
</evidence>
<evidence type="ECO:0000313" key="9">
    <source>
        <dbReference type="Proteomes" id="UP001146351"/>
    </source>
</evidence>
<evidence type="ECO:0000259" key="7">
    <source>
        <dbReference type="SMART" id="SM00642"/>
    </source>
</evidence>
<dbReference type="SUPFAM" id="SSF51011">
    <property type="entry name" value="Glycosyl hydrolase domain"/>
    <property type="match status" value="1"/>
</dbReference>
<keyword evidence="6" id="KW-0326">Glycosidase</keyword>
<name>A0A9W9ILG0_9EURO</name>
<reference evidence="8" key="2">
    <citation type="journal article" date="2023" name="IMA Fungus">
        <title>Comparative genomic study of the Penicillium genus elucidates a diverse pangenome and 15 lateral gene transfer events.</title>
        <authorList>
            <person name="Petersen C."/>
            <person name="Sorensen T."/>
            <person name="Nielsen M.R."/>
            <person name="Sondergaard T.E."/>
            <person name="Sorensen J.L."/>
            <person name="Fitzpatrick D.A."/>
            <person name="Frisvad J.C."/>
            <person name="Nielsen K.L."/>
        </authorList>
    </citation>
    <scope>NUCLEOTIDE SEQUENCE</scope>
    <source>
        <strain evidence="8">IBT 21917</strain>
    </source>
</reference>
<organism evidence="8 9">
    <name type="scientific">Penicillium capsulatum</name>
    <dbReference type="NCBI Taxonomy" id="69766"/>
    <lineage>
        <taxon>Eukaryota</taxon>
        <taxon>Fungi</taxon>
        <taxon>Dikarya</taxon>
        <taxon>Ascomycota</taxon>
        <taxon>Pezizomycotina</taxon>
        <taxon>Eurotiomycetes</taxon>
        <taxon>Eurotiomycetidae</taxon>
        <taxon>Eurotiales</taxon>
        <taxon>Aspergillaceae</taxon>
        <taxon>Penicillium</taxon>
    </lineage>
</organism>
<dbReference type="GO" id="GO:0004553">
    <property type="term" value="F:hydrolase activity, hydrolyzing O-glycosyl compounds"/>
    <property type="evidence" value="ECO:0007669"/>
    <property type="project" value="InterPro"/>
</dbReference>
<feature type="domain" description="Glycosyl hydrolase family 13 catalytic" evidence="7">
    <location>
        <begin position="3"/>
        <end position="396"/>
    </location>
</feature>
<dbReference type="GO" id="GO:0005509">
    <property type="term" value="F:calcium ion binding"/>
    <property type="evidence" value="ECO:0007669"/>
    <property type="project" value="InterPro"/>
</dbReference>
<comment type="cofactor">
    <cofactor evidence="1">
        <name>Ca(2+)</name>
        <dbReference type="ChEBI" id="CHEBI:29108"/>
    </cofactor>
</comment>
<accession>A0A9W9ILG0</accession>
<dbReference type="Proteomes" id="UP001146351">
    <property type="component" value="Unassembled WGS sequence"/>
</dbReference>
<dbReference type="Pfam" id="PF00128">
    <property type="entry name" value="Alpha-amylase"/>
    <property type="match status" value="1"/>
</dbReference>
<dbReference type="InterPro" id="IPR013776">
    <property type="entry name" value="A-amylase_thermo"/>
</dbReference>
<dbReference type="InterPro" id="IPR015237">
    <property type="entry name" value="Alpha-amylase_C_pro"/>
</dbReference>
<dbReference type="Pfam" id="PF09154">
    <property type="entry name" value="Alpha-amy_C_pro"/>
    <property type="match status" value="1"/>
</dbReference>
<dbReference type="PIRSF" id="PIRSF001021">
    <property type="entry name" value="Alph-amls_thrmst"/>
    <property type="match status" value="1"/>
</dbReference>
<reference evidence="8" key="1">
    <citation type="submission" date="2022-11" db="EMBL/GenBank/DDBJ databases">
        <authorList>
            <person name="Petersen C."/>
        </authorList>
    </citation>
    <scope>NUCLEOTIDE SEQUENCE</scope>
    <source>
        <strain evidence="8">IBT 21917</strain>
    </source>
</reference>
<keyword evidence="4" id="KW-0378">Hydrolase</keyword>
<dbReference type="OrthoDB" id="550577at2759"/>
<dbReference type="Gene3D" id="2.40.30.140">
    <property type="match status" value="1"/>
</dbReference>
<dbReference type="InterPro" id="IPR006047">
    <property type="entry name" value="GH13_cat_dom"/>
</dbReference>
<comment type="similarity">
    <text evidence="2">Belongs to the glycosyl hydrolase 13 family.</text>
</comment>
<evidence type="ECO:0000256" key="6">
    <source>
        <dbReference type="ARBA" id="ARBA00023295"/>
    </source>
</evidence>
<evidence type="ECO:0000256" key="5">
    <source>
        <dbReference type="ARBA" id="ARBA00023277"/>
    </source>
</evidence>
<dbReference type="SMART" id="SM00642">
    <property type="entry name" value="Aamy"/>
    <property type="match status" value="1"/>
</dbReference>
<evidence type="ECO:0000313" key="8">
    <source>
        <dbReference type="EMBL" id="KAJ5179974.1"/>
    </source>
</evidence>
<dbReference type="AlphaFoldDB" id="A0A9W9ILG0"/>
<dbReference type="Gene3D" id="3.20.20.80">
    <property type="entry name" value="Glycosidases"/>
    <property type="match status" value="1"/>
</dbReference>